<organism evidence="7 8">
    <name type="scientific">Pleurostoma richardsiae</name>
    <dbReference type="NCBI Taxonomy" id="41990"/>
    <lineage>
        <taxon>Eukaryota</taxon>
        <taxon>Fungi</taxon>
        <taxon>Dikarya</taxon>
        <taxon>Ascomycota</taxon>
        <taxon>Pezizomycotina</taxon>
        <taxon>Sordariomycetes</taxon>
        <taxon>Sordariomycetidae</taxon>
        <taxon>Calosphaeriales</taxon>
        <taxon>Pleurostomataceae</taxon>
        <taxon>Pleurostoma</taxon>
    </lineage>
</organism>
<keyword evidence="3" id="KW-0732">Signal</keyword>
<dbReference type="GO" id="GO:0031505">
    <property type="term" value="P:fungal-type cell wall organization"/>
    <property type="evidence" value="ECO:0007669"/>
    <property type="project" value="TreeGrafter"/>
</dbReference>
<accession>A0AA38RJ50</accession>
<dbReference type="EMBL" id="JANBVO010000007">
    <property type="protein sequence ID" value="KAJ9150701.1"/>
    <property type="molecule type" value="Genomic_DNA"/>
</dbReference>
<evidence type="ECO:0000313" key="7">
    <source>
        <dbReference type="EMBL" id="KAJ9150701.1"/>
    </source>
</evidence>
<comment type="similarity">
    <text evidence="2 6">Belongs to the glycosyl hydrolase 72 family.</text>
</comment>
<sequence>MAKTIEPVTIRGRYLWRGGERFLIKGVVYQDHRRPRVRELRPDPIADDRLEDVRRDVALFKELGLNTIFLFWVDNSKSHDAVMKLLADAGIYVLVGLSNLKHVIQRSNPYDSYNATLLEDYFKTVDCMAAYNNTLGVLVGNEVINSAATTSSASVLRALTRDVKRYMALAADASGQRCLPVGYSSADVPSLLKPCFDFFTAGGPDERLDFFAFNNYSWAGKASMQISGYDRQVKQFSDAHVPVFFSEYGANVASPRIFEETTAIYSREMTHVFSGGIVYEFWYGANEYGLVKQETDEEGQSVVVKLDDFKNLKDRLNGCKEKPNTDPKWADPAFTSSVERDFPDVSAFWKERPRLPESPVDWEEVRDRVEMREWVDLRKELDEEAVDDLADIVEAQLRLSRKAGDPREPRKQDLNEDVEAKLEVFHETWA</sequence>
<evidence type="ECO:0000256" key="1">
    <source>
        <dbReference type="ARBA" id="ARBA00004609"/>
    </source>
</evidence>
<gene>
    <name evidence="7" type="ORF">NKR23_g3384</name>
</gene>
<keyword evidence="5" id="KW-0325">Glycoprotein</keyword>
<keyword evidence="6" id="KW-0472">Membrane</keyword>
<dbReference type="AlphaFoldDB" id="A0AA38RJ50"/>
<keyword evidence="6" id="KW-0336">GPI-anchor</keyword>
<keyword evidence="6" id="KW-0449">Lipoprotein</keyword>
<proteinExistence type="inferred from homology"/>
<dbReference type="EC" id="2.4.1.-" evidence="6"/>
<dbReference type="SUPFAM" id="SSF51445">
    <property type="entry name" value="(Trans)glycosidases"/>
    <property type="match status" value="1"/>
</dbReference>
<evidence type="ECO:0000256" key="2">
    <source>
        <dbReference type="ARBA" id="ARBA00007528"/>
    </source>
</evidence>
<dbReference type="InterPro" id="IPR004886">
    <property type="entry name" value="Glucanosyltransferase"/>
</dbReference>
<evidence type="ECO:0000256" key="3">
    <source>
        <dbReference type="ARBA" id="ARBA00022729"/>
    </source>
</evidence>
<evidence type="ECO:0000256" key="4">
    <source>
        <dbReference type="ARBA" id="ARBA00023157"/>
    </source>
</evidence>
<keyword evidence="6" id="KW-0808">Transferase</keyword>
<dbReference type="Proteomes" id="UP001174694">
    <property type="component" value="Unassembled WGS sequence"/>
</dbReference>
<comment type="caution">
    <text evidence="7">The sequence shown here is derived from an EMBL/GenBank/DDBJ whole genome shotgun (WGS) entry which is preliminary data.</text>
</comment>
<keyword evidence="8" id="KW-1185">Reference proteome</keyword>
<protein>
    <recommendedName>
        <fullName evidence="6">1,3-beta-glucanosyltransferase</fullName>
        <ecNumber evidence="6">2.4.1.-</ecNumber>
    </recommendedName>
</protein>
<evidence type="ECO:0000313" key="8">
    <source>
        <dbReference type="Proteomes" id="UP001174694"/>
    </source>
</evidence>
<evidence type="ECO:0000256" key="6">
    <source>
        <dbReference type="RuleBase" id="RU361209"/>
    </source>
</evidence>
<name>A0AA38RJ50_9PEZI</name>
<keyword evidence="4" id="KW-1015">Disulfide bond</keyword>
<dbReference type="GO" id="GO:0005886">
    <property type="term" value="C:plasma membrane"/>
    <property type="evidence" value="ECO:0007669"/>
    <property type="project" value="UniProtKB-SubCell"/>
</dbReference>
<dbReference type="GO" id="GO:0098552">
    <property type="term" value="C:side of membrane"/>
    <property type="evidence" value="ECO:0007669"/>
    <property type="project" value="UniProtKB-KW"/>
</dbReference>
<comment type="subcellular location">
    <subcellularLocation>
        <location evidence="1 6">Cell membrane</location>
        <topology evidence="1 6">Lipid-anchor</topology>
        <topology evidence="1 6">GPI-anchor</topology>
    </subcellularLocation>
</comment>
<dbReference type="GO" id="GO:0042124">
    <property type="term" value="F:1,3-beta-glucanosyltransferase activity"/>
    <property type="evidence" value="ECO:0007669"/>
    <property type="project" value="TreeGrafter"/>
</dbReference>
<evidence type="ECO:0000256" key="5">
    <source>
        <dbReference type="ARBA" id="ARBA00023180"/>
    </source>
</evidence>
<dbReference type="GO" id="GO:0071970">
    <property type="term" value="P:fungal-type cell wall (1-&gt;3)-beta-D-glucan biosynthetic process"/>
    <property type="evidence" value="ECO:0007669"/>
    <property type="project" value="TreeGrafter"/>
</dbReference>
<comment type="function">
    <text evidence="6">Splits internally a 1,3-beta-glucan molecule and transfers the newly generated reducing end (the donor) to the non-reducing end of another 1,3-beta-glucan molecule (the acceptor) forming a 1,3-beta linkage, resulting in the elongation of 1,3-beta-glucan chains in the cell wall.</text>
</comment>
<dbReference type="PANTHER" id="PTHR31468">
    <property type="entry name" value="1,3-BETA-GLUCANOSYLTRANSFERASE GAS1"/>
    <property type="match status" value="1"/>
</dbReference>
<reference evidence="7" key="1">
    <citation type="submission" date="2022-07" db="EMBL/GenBank/DDBJ databases">
        <title>Fungi with potential for degradation of polypropylene.</title>
        <authorList>
            <person name="Gostincar C."/>
        </authorList>
    </citation>
    <scope>NUCLEOTIDE SEQUENCE</scope>
    <source>
        <strain evidence="7">EXF-13308</strain>
    </source>
</reference>
<dbReference type="Gene3D" id="3.20.20.80">
    <property type="entry name" value="Glycosidases"/>
    <property type="match status" value="1"/>
</dbReference>
<dbReference type="PANTHER" id="PTHR31468:SF2">
    <property type="entry name" value="1,3-BETA-GLUCANOSYLTRANSFERASE GAS1"/>
    <property type="match status" value="1"/>
</dbReference>
<dbReference type="InterPro" id="IPR017853">
    <property type="entry name" value="GH"/>
</dbReference>
<dbReference type="Pfam" id="PF03198">
    <property type="entry name" value="Glyco_hydro_72"/>
    <property type="match status" value="1"/>
</dbReference>